<accession>D7TVH4</accession>
<dbReference type="ExpressionAtlas" id="D7TVH4">
    <property type="expression patterns" value="baseline"/>
</dbReference>
<dbReference type="Pfam" id="PF13499">
    <property type="entry name" value="EF-hand_7"/>
    <property type="match status" value="1"/>
</dbReference>
<dbReference type="AlphaFoldDB" id="D7TVH4"/>
<comment type="subunit">
    <text evidence="3">Homodimer. Interacts with CIPK.</text>
</comment>
<sequence>MILFSRLHQLADSIHSLDRTSPNFSFFNSESCVRYIVFSLYSLTSDAIPSQKKVFLMGCACMKQRQERKSAVLLAAQTCFKVADVEALYELFRKLSSSVVDDGLISKDEFRLGLFRNSKKQSLLADRIFNLFDLKHDGMIEFGEFIRSLSIFHPDAPQEEKIAFAFQLYNTGQTGFIEHEEVREMVFAFLNESDLILSDDLVEAIIDKTFSEVDTKGDGKIDPEEWNEFISRNPSILKNMTIPYLKDIGTSFPSFVLRSDPED</sequence>
<evidence type="ECO:0000256" key="3">
    <source>
        <dbReference type="RuleBase" id="RU369080"/>
    </source>
</evidence>
<dbReference type="PANTHER" id="PTHR23056">
    <property type="entry name" value="CALCINEURIN B"/>
    <property type="match status" value="1"/>
</dbReference>
<dbReference type="InterPro" id="IPR045198">
    <property type="entry name" value="CNBL1-10"/>
</dbReference>
<dbReference type="CDD" id="cd00051">
    <property type="entry name" value="EFh"/>
    <property type="match status" value="1"/>
</dbReference>
<dbReference type="SMART" id="SM00054">
    <property type="entry name" value="EFh"/>
    <property type="match status" value="3"/>
</dbReference>
<dbReference type="HOGENOM" id="CLU_061288_21_0_1"/>
<dbReference type="PROSITE" id="PS50222">
    <property type="entry name" value="EF_HAND_2"/>
    <property type="match status" value="3"/>
</dbReference>
<reference evidence="6" key="1">
    <citation type="journal article" date="2007" name="Nature">
        <title>The grapevine genome sequence suggests ancestral hexaploidization in major angiosperm phyla.</title>
        <authorList>
            <consortium name="The French-Italian Public Consortium for Grapevine Genome Characterization."/>
            <person name="Jaillon O."/>
            <person name="Aury J.-M."/>
            <person name="Noel B."/>
            <person name="Policriti A."/>
            <person name="Clepet C."/>
            <person name="Casagrande A."/>
            <person name="Choisne N."/>
            <person name="Aubourg S."/>
            <person name="Vitulo N."/>
            <person name="Jubin C."/>
            <person name="Vezzi A."/>
            <person name="Legeai F."/>
            <person name="Hugueney P."/>
            <person name="Dasilva C."/>
            <person name="Horner D."/>
            <person name="Mica E."/>
            <person name="Jublot D."/>
            <person name="Poulain J."/>
            <person name="Bruyere C."/>
            <person name="Billault A."/>
            <person name="Segurens B."/>
            <person name="Gouyvenoux M."/>
            <person name="Ugarte E."/>
            <person name="Cattonaro F."/>
            <person name="Anthouard V."/>
            <person name="Vico V."/>
            <person name="Del Fabbro C."/>
            <person name="Alaux M."/>
            <person name="Di Gaspero G."/>
            <person name="Dumas V."/>
            <person name="Felice N."/>
            <person name="Paillard S."/>
            <person name="Juman I."/>
            <person name="Moroldo M."/>
            <person name="Scalabrin S."/>
            <person name="Canaguier A."/>
            <person name="Le Clainche I."/>
            <person name="Malacrida G."/>
            <person name="Durand E."/>
            <person name="Pesole G."/>
            <person name="Laucou V."/>
            <person name="Chatelet P."/>
            <person name="Merdinoglu D."/>
            <person name="Delledonne M."/>
            <person name="Pezzotti M."/>
            <person name="Lecharny A."/>
            <person name="Scarpelli C."/>
            <person name="Artiguenave F."/>
            <person name="Pe M.E."/>
            <person name="Valle G."/>
            <person name="Morgante M."/>
            <person name="Caboche M."/>
            <person name="Adam-Blondon A.-F."/>
            <person name="Weissenbach J."/>
            <person name="Quetier F."/>
            <person name="Wincker P."/>
        </authorList>
    </citation>
    <scope>NUCLEOTIDE SEQUENCE [LARGE SCALE GENOMIC DNA]</scope>
    <source>
        <strain evidence="6">cv. Pinot noir / PN40024</strain>
    </source>
</reference>
<comment type="subcellular location">
    <subcellularLocation>
        <location evidence="3">Membrane</location>
    </subcellularLocation>
</comment>
<dbReference type="GO" id="GO:0016020">
    <property type="term" value="C:membrane"/>
    <property type="evidence" value="ECO:0007669"/>
    <property type="project" value="UniProtKB-SubCell"/>
</dbReference>
<dbReference type="GO" id="GO:0019722">
    <property type="term" value="P:calcium-mediated signaling"/>
    <property type="evidence" value="ECO:0007669"/>
    <property type="project" value="UniProtKB-UniRule"/>
</dbReference>
<evidence type="ECO:0000313" key="6">
    <source>
        <dbReference type="Proteomes" id="UP000009183"/>
    </source>
</evidence>
<dbReference type="GO" id="GO:0019900">
    <property type="term" value="F:kinase binding"/>
    <property type="evidence" value="ECO:0007669"/>
    <property type="project" value="UniProtKB-UniRule"/>
</dbReference>
<dbReference type="Proteomes" id="UP000009183">
    <property type="component" value="Chromosome 2"/>
</dbReference>
<evidence type="ECO:0000259" key="4">
    <source>
        <dbReference type="PROSITE" id="PS50222"/>
    </source>
</evidence>
<dbReference type="PRINTS" id="PR00450">
    <property type="entry name" value="RECOVERIN"/>
</dbReference>
<keyword evidence="6" id="KW-1185">Reference proteome</keyword>
<dbReference type="InParanoid" id="D7TVH4"/>
<evidence type="ECO:0000256" key="2">
    <source>
        <dbReference type="ARBA" id="ARBA00023774"/>
    </source>
</evidence>
<feature type="domain" description="EF-hand" evidence="4">
    <location>
        <begin position="120"/>
        <end position="155"/>
    </location>
</feature>
<dbReference type="EMBL" id="FN596251">
    <property type="protein sequence ID" value="CBI34499.3"/>
    <property type="molecule type" value="Genomic_DNA"/>
</dbReference>
<dbReference type="SUPFAM" id="SSF47473">
    <property type="entry name" value="EF-hand"/>
    <property type="match status" value="1"/>
</dbReference>
<proteinExistence type="inferred from homology"/>
<dbReference type="Pfam" id="PF13202">
    <property type="entry name" value="EF-hand_5"/>
    <property type="match status" value="1"/>
</dbReference>
<organism evidence="5 6">
    <name type="scientific">Vitis vinifera</name>
    <name type="common">Grape</name>
    <dbReference type="NCBI Taxonomy" id="29760"/>
    <lineage>
        <taxon>Eukaryota</taxon>
        <taxon>Viridiplantae</taxon>
        <taxon>Streptophyta</taxon>
        <taxon>Embryophyta</taxon>
        <taxon>Tracheophyta</taxon>
        <taxon>Spermatophyta</taxon>
        <taxon>Magnoliopsida</taxon>
        <taxon>eudicotyledons</taxon>
        <taxon>Gunneridae</taxon>
        <taxon>Pentapetalae</taxon>
        <taxon>rosids</taxon>
        <taxon>Vitales</taxon>
        <taxon>Vitaceae</taxon>
        <taxon>Viteae</taxon>
        <taxon>Vitis</taxon>
    </lineage>
</organism>
<dbReference type="OMA" id="MGCVCMK"/>
<dbReference type="InterPro" id="IPR011992">
    <property type="entry name" value="EF-hand-dom_pair"/>
</dbReference>
<feature type="domain" description="EF-hand" evidence="4">
    <location>
        <begin position="157"/>
        <end position="192"/>
    </location>
</feature>
<dbReference type="PaxDb" id="29760-VIT_02s0025g01630.t01"/>
<dbReference type="Gene3D" id="1.10.238.10">
    <property type="entry name" value="EF-hand"/>
    <property type="match status" value="1"/>
</dbReference>
<dbReference type="eggNOG" id="KOG0034">
    <property type="taxonomic scope" value="Eukaryota"/>
</dbReference>
<dbReference type="PANTHER" id="PTHR23056:SF108">
    <property type="entry name" value="CALCINEURIN B-LIKE PROTEIN 5"/>
    <property type="match status" value="1"/>
</dbReference>
<keyword evidence="3" id="KW-0479">Metal-binding</keyword>
<dbReference type="InterPro" id="IPR002048">
    <property type="entry name" value="EF_hand_dom"/>
</dbReference>
<dbReference type="OrthoDB" id="191686at2759"/>
<comment type="similarity">
    <text evidence="2 3">Belongs to the calcineurin regulatory subunit family.</text>
</comment>
<dbReference type="FunFam" id="1.10.238.10:FF:000073">
    <property type="entry name" value="calcineurin B-like protein 3"/>
    <property type="match status" value="1"/>
</dbReference>
<comment type="function">
    <text evidence="3">Acts as a calcium sensor. CBL proteins interact with CIPK serine-threonine protein kinases. Binding of a CBL protein to the regulatory NAF domain of a CIPK protein lead to the activation of the kinase in a calcium-dependent manner.</text>
</comment>
<keyword evidence="3" id="KW-0472">Membrane</keyword>
<name>D7TVH4_VITVI</name>
<dbReference type="GO" id="GO:0005509">
    <property type="term" value="F:calcium ion binding"/>
    <property type="evidence" value="ECO:0007669"/>
    <property type="project" value="UniProtKB-UniRule"/>
</dbReference>
<dbReference type="STRING" id="29760.D7TVH4"/>
<keyword evidence="3" id="KW-0106">Calcium</keyword>
<keyword evidence="1 3" id="KW-0677">Repeat</keyword>
<feature type="domain" description="EF-hand" evidence="4">
    <location>
        <begin position="201"/>
        <end position="236"/>
    </location>
</feature>
<gene>
    <name evidence="5" type="ordered locus">VIT_02s0025g01630</name>
</gene>
<evidence type="ECO:0000256" key="1">
    <source>
        <dbReference type="ARBA" id="ARBA00022737"/>
    </source>
</evidence>
<evidence type="ECO:0000313" key="5">
    <source>
        <dbReference type="EMBL" id="CBI34499.3"/>
    </source>
</evidence>
<protein>
    <recommendedName>
        <fullName evidence="3">Calcineurin B-like protein</fullName>
    </recommendedName>
</protein>